<reference evidence="3 4" key="2">
    <citation type="submission" date="2020-01" db="EMBL/GenBank/DDBJ databases">
        <title>Microvirga sp. nov., an arsenate reduction bacterium isolated from Tibet hotspring sediments.</title>
        <authorList>
            <person name="Xian W.-D."/>
            <person name="Li W.-J."/>
        </authorList>
    </citation>
    <scope>NUCLEOTIDE SEQUENCE [LARGE SCALE GENOMIC DNA]</scope>
    <source>
        <strain evidence="3 4">KCTC 23863</strain>
    </source>
</reference>
<keyword evidence="4" id="KW-1185">Reference proteome</keyword>
<dbReference type="InterPro" id="IPR040079">
    <property type="entry name" value="Glutathione_S-Trfase"/>
</dbReference>
<keyword evidence="3" id="KW-0808">Transferase</keyword>
<dbReference type="InterPro" id="IPR010987">
    <property type="entry name" value="Glutathione-S-Trfase_C-like"/>
</dbReference>
<feature type="domain" description="GST N-terminal" evidence="1">
    <location>
        <begin position="1"/>
        <end position="80"/>
    </location>
</feature>
<comment type="caution">
    <text evidence="3">The sequence shown here is derived from an EMBL/GenBank/DDBJ whole genome shotgun (WGS) entry which is preliminary data.</text>
</comment>
<dbReference type="Gene3D" id="3.40.30.10">
    <property type="entry name" value="Glutaredoxin"/>
    <property type="match status" value="1"/>
</dbReference>
<evidence type="ECO:0000313" key="4">
    <source>
        <dbReference type="Proteomes" id="UP000436483"/>
    </source>
</evidence>
<dbReference type="InterPro" id="IPR004045">
    <property type="entry name" value="Glutathione_S-Trfase_N"/>
</dbReference>
<dbReference type="Pfam" id="PF02798">
    <property type="entry name" value="GST_N"/>
    <property type="match status" value="1"/>
</dbReference>
<dbReference type="PANTHER" id="PTHR44051:SF21">
    <property type="entry name" value="GLUTATHIONE S-TRANSFERASE FAMILY PROTEIN"/>
    <property type="match status" value="1"/>
</dbReference>
<proteinExistence type="predicted"/>
<dbReference type="EMBL" id="WURB01000018">
    <property type="protein sequence ID" value="MXQ13598.1"/>
    <property type="molecule type" value="Genomic_DNA"/>
</dbReference>
<accession>A0A7X3MUP8</accession>
<gene>
    <name evidence="3" type="ORF">GR328_19465</name>
</gene>
<dbReference type="PANTHER" id="PTHR44051">
    <property type="entry name" value="GLUTATHIONE S-TRANSFERASE-RELATED"/>
    <property type="match status" value="1"/>
</dbReference>
<evidence type="ECO:0000259" key="2">
    <source>
        <dbReference type="PROSITE" id="PS50405"/>
    </source>
</evidence>
<dbReference type="AlphaFoldDB" id="A0A7X3MUP8"/>
<dbReference type="Proteomes" id="UP000436483">
    <property type="component" value="Unassembled WGS sequence"/>
</dbReference>
<dbReference type="CDD" id="cd03046">
    <property type="entry name" value="GST_N_GTT1_like"/>
    <property type="match status" value="1"/>
</dbReference>
<dbReference type="SFLD" id="SFLDG01150">
    <property type="entry name" value="Main.1:_Beta-like"/>
    <property type="match status" value="1"/>
</dbReference>
<dbReference type="InterPro" id="IPR036249">
    <property type="entry name" value="Thioredoxin-like_sf"/>
</dbReference>
<name>A0A7X3MUP8_9HYPH</name>
<dbReference type="Gene3D" id="1.20.1050.10">
    <property type="match status" value="1"/>
</dbReference>
<dbReference type="SUPFAM" id="SSF52833">
    <property type="entry name" value="Thioredoxin-like"/>
    <property type="match status" value="1"/>
</dbReference>
<dbReference type="SFLD" id="SFLDG00358">
    <property type="entry name" value="Main_(cytGST)"/>
    <property type="match status" value="1"/>
</dbReference>
<dbReference type="OrthoDB" id="5740960at2"/>
<dbReference type="PROSITE" id="PS50404">
    <property type="entry name" value="GST_NTER"/>
    <property type="match status" value="1"/>
</dbReference>
<dbReference type="RefSeq" id="WP_160886738.1">
    <property type="nucleotide sequence ID" value="NZ_WURB01000018.1"/>
</dbReference>
<dbReference type="SFLD" id="SFLDS00019">
    <property type="entry name" value="Glutathione_Transferase_(cytos"/>
    <property type="match status" value="1"/>
</dbReference>
<reference evidence="3 4" key="1">
    <citation type="submission" date="2019-12" db="EMBL/GenBank/DDBJ databases">
        <authorList>
            <person name="Yuan C.-G."/>
        </authorList>
    </citation>
    <scope>NUCLEOTIDE SEQUENCE [LARGE SCALE GENOMIC DNA]</scope>
    <source>
        <strain evidence="3 4">KCTC 23863</strain>
    </source>
</reference>
<organism evidence="3 4">
    <name type="scientific">Microvirga makkahensis</name>
    <dbReference type="NCBI Taxonomy" id="1128670"/>
    <lineage>
        <taxon>Bacteria</taxon>
        <taxon>Pseudomonadati</taxon>
        <taxon>Pseudomonadota</taxon>
        <taxon>Alphaproteobacteria</taxon>
        <taxon>Hyphomicrobiales</taxon>
        <taxon>Methylobacteriaceae</taxon>
        <taxon>Microvirga</taxon>
    </lineage>
</organism>
<evidence type="ECO:0000259" key="1">
    <source>
        <dbReference type="PROSITE" id="PS50404"/>
    </source>
</evidence>
<protein>
    <submittedName>
        <fullName evidence="3">Glutathione S-transferase</fullName>
    </submittedName>
</protein>
<dbReference type="SUPFAM" id="SSF47616">
    <property type="entry name" value="GST C-terminal domain-like"/>
    <property type="match status" value="1"/>
</dbReference>
<dbReference type="InterPro" id="IPR036282">
    <property type="entry name" value="Glutathione-S-Trfase_C_sf"/>
</dbReference>
<evidence type="ECO:0000313" key="3">
    <source>
        <dbReference type="EMBL" id="MXQ13598.1"/>
    </source>
</evidence>
<feature type="domain" description="GST C-terminal" evidence="2">
    <location>
        <begin position="86"/>
        <end position="200"/>
    </location>
</feature>
<dbReference type="PROSITE" id="PS50405">
    <property type="entry name" value="GST_CTER"/>
    <property type="match status" value="1"/>
</dbReference>
<sequence>MLTFYHAPRSRSSGIHWLLEELGAPYRIEIVDIRAEGGAPESYRAIHPHKKVPAIDHDDMVITERAAITTYLADAFPGKGLAPAIGDRLRGPYLTWLVYADAVMDPVLAAKVEGWTYAPSDFSFGSFEDMLAHVERMLSKNPYVLGNRFTAADIPVAGTLFWGLNVFGLVPSRPVFLDYLARIEERPAFLRTIVQPPLEELIA</sequence>
<dbReference type="Pfam" id="PF13410">
    <property type="entry name" value="GST_C_2"/>
    <property type="match status" value="1"/>
</dbReference>
<dbReference type="GO" id="GO:0016740">
    <property type="term" value="F:transferase activity"/>
    <property type="evidence" value="ECO:0007669"/>
    <property type="project" value="UniProtKB-KW"/>
</dbReference>
<dbReference type="CDD" id="cd03207">
    <property type="entry name" value="GST_C_8"/>
    <property type="match status" value="1"/>
</dbReference>